<dbReference type="EMBL" id="AMZH03008325">
    <property type="protein sequence ID" value="RRT59193.1"/>
    <property type="molecule type" value="Genomic_DNA"/>
</dbReference>
<reference evidence="1 2" key="1">
    <citation type="journal article" date="2014" name="Agronomy (Basel)">
        <title>A Draft Genome Sequence for Ensete ventricosum, the Drought-Tolerant Tree Against Hunger.</title>
        <authorList>
            <person name="Harrison J."/>
            <person name="Moore K.A."/>
            <person name="Paszkiewicz K."/>
            <person name="Jones T."/>
            <person name="Grant M."/>
            <person name="Ambacheew D."/>
            <person name="Muzemil S."/>
            <person name="Studholme D.J."/>
        </authorList>
    </citation>
    <scope>NUCLEOTIDE SEQUENCE [LARGE SCALE GENOMIC DNA]</scope>
</reference>
<comment type="caution">
    <text evidence="1">The sequence shown here is derived from an EMBL/GenBank/DDBJ whole genome shotgun (WGS) entry which is preliminary data.</text>
</comment>
<sequence length="132" mass="15414">MQTVPWRCEDGPLIVDRRPADCQEGAPLAFGRRHADADFSDMRNPTTMNHACLPFVDHFIMISHLSSLFFTRLWDSDDWFVCLEHSVRGPHWVGFPEAKKTNEKDKTSDITITHRRKKERTVERITGRSYLQ</sequence>
<gene>
    <name evidence="1" type="ORF">B296_00027429</name>
</gene>
<dbReference type="AlphaFoldDB" id="A0A426Z5J0"/>
<dbReference type="Proteomes" id="UP000287651">
    <property type="component" value="Unassembled WGS sequence"/>
</dbReference>
<organism evidence="1 2">
    <name type="scientific">Ensete ventricosum</name>
    <name type="common">Abyssinian banana</name>
    <name type="synonym">Musa ensete</name>
    <dbReference type="NCBI Taxonomy" id="4639"/>
    <lineage>
        <taxon>Eukaryota</taxon>
        <taxon>Viridiplantae</taxon>
        <taxon>Streptophyta</taxon>
        <taxon>Embryophyta</taxon>
        <taxon>Tracheophyta</taxon>
        <taxon>Spermatophyta</taxon>
        <taxon>Magnoliopsida</taxon>
        <taxon>Liliopsida</taxon>
        <taxon>Zingiberales</taxon>
        <taxon>Musaceae</taxon>
        <taxon>Ensete</taxon>
    </lineage>
</organism>
<evidence type="ECO:0000313" key="2">
    <source>
        <dbReference type="Proteomes" id="UP000287651"/>
    </source>
</evidence>
<proteinExistence type="predicted"/>
<accession>A0A426Z5J0</accession>
<name>A0A426Z5J0_ENSVE</name>
<evidence type="ECO:0000313" key="1">
    <source>
        <dbReference type="EMBL" id="RRT59193.1"/>
    </source>
</evidence>
<protein>
    <submittedName>
        <fullName evidence="1">Uncharacterized protein</fullName>
    </submittedName>
</protein>